<dbReference type="RefSeq" id="WP_137732720.1">
    <property type="nucleotide sequence ID" value="NZ_BJCL01000004.1"/>
</dbReference>
<evidence type="ECO:0000313" key="6">
    <source>
        <dbReference type="Proteomes" id="UP000301751"/>
    </source>
</evidence>
<dbReference type="InterPro" id="IPR036291">
    <property type="entry name" value="NAD(P)-bd_dom_sf"/>
</dbReference>
<reference evidence="6" key="1">
    <citation type="submission" date="2019-03" db="EMBL/GenBank/DDBJ databases">
        <title>Aquabacterium pictum sp.nov., the first bacteriochlorophyll a-containing freshwater bacterium in the genus Aquabacterium of the class Betaproteobacteria.</title>
        <authorList>
            <person name="Hirose S."/>
            <person name="Tank M."/>
            <person name="Hara E."/>
            <person name="Tamaki H."/>
            <person name="Takaichi S."/>
            <person name="Haruta S."/>
            <person name="Hanada S."/>
        </authorList>
    </citation>
    <scope>NUCLEOTIDE SEQUENCE [LARGE SCALE GENOMIC DNA]</scope>
    <source>
        <strain evidence="6">W35</strain>
    </source>
</reference>
<dbReference type="CDD" id="cd05233">
    <property type="entry name" value="SDR_c"/>
    <property type="match status" value="1"/>
</dbReference>
<dbReference type="OrthoDB" id="7064009at2"/>
<dbReference type="GO" id="GO:0016491">
    <property type="term" value="F:oxidoreductase activity"/>
    <property type="evidence" value="ECO:0007669"/>
    <property type="project" value="UniProtKB-KW"/>
</dbReference>
<feature type="domain" description="Ketoreductase" evidence="4">
    <location>
        <begin position="11"/>
        <end position="226"/>
    </location>
</feature>
<protein>
    <submittedName>
        <fullName evidence="5">Beta-ketoacyl-ACP reductase</fullName>
    </submittedName>
</protein>
<dbReference type="PANTHER" id="PTHR24321:SF8">
    <property type="entry name" value="ESTRADIOL 17-BETA-DEHYDROGENASE 8-RELATED"/>
    <property type="match status" value="1"/>
</dbReference>
<name>A0A480ARP4_9BURK</name>
<keyword evidence="6" id="KW-1185">Reference proteome</keyword>
<comment type="similarity">
    <text evidence="1">Belongs to the short-chain dehydrogenases/reductases (SDR) family.</text>
</comment>
<gene>
    <name evidence="5" type="ORF">AQPW35_20480</name>
</gene>
<evidence type="ECO:0000259" key="4">
    <source>
        <dbReference type="SMART" id="SM00822"/>
    </source>
</evidence>
<dbReference type="PRINTS" id="PR00080">
    <property type="entry name" value="SDRFAMILY"/>
</dbReference>
<dbReference type="PRINTS" id="PR00081">
    <property type="entry name" value="GDHRDH"/>
</dbReference>
<dbReference type="PANTHER" id="PTHR24321">
    <property type="entry name" value="DEHYDROGENASES, SHORT CHAIN"/>
    <property type="match status" value="1"/>
</dbReference>
<evidence type="ECO:0000256" key="1">
    <source>
        <dbReference type="ARBA" id="ARBA00006484"/>
    </source>
</evidence>
<keyword evidence="2" id="KW-0560">Oxidoreductase</keyword>
<dbReference type="Gene3D" id="3.40.50.720">
    <property type="entry name" value="NAD(P)-binding Rossmann-like Domain"/>
    <property type="match status" value="1"/>
</dbReference>
<dbReference type="SMART" id="SM00822">
    <property type="entry name" value="PKS_KR"/>
    <property type="match status" value="1"/>
</dbReference>
<keyword evidence="3" id="KW-0520">NAD</keyword>
<dbReference type="FunFam" id="3.40.50.720:FF:000084">
    <property type="entry name" value="Short-chain dehydrogenase reductase"/>
    <property type="match status" value="1"/>
</dbReference>
<dbReference type="AlphaFoldDB" id="A0A480ARP4"/>
<dbReference type="InterPro" id="IPR002347">
    <property type="entry name" value="SDR_fam"/>
</dbReference>
<evidence type="ECO:0000256" key="2">
    <source>
        <dbReference type="ARBA" id="ARBA00023002"/>
    </source>
</evidence>
<dbReference type="PROSITE" id="PS00061">
    <property type="entry name" value="ADH_SHORT"/>
    <property type="match status" value="1"/>
</dbReference>
<dbReference type="SUPFAM" id="SSF51735">
    <property type="entry name" value="NAD(P)-binding Rossmann-fold domains"/>
    <property type="match status" value="1"/>
</dbReference>
<organism evidence="5 6">
    <name type="scientific">Pseudaquabacterium pictum</name>
    <dbReference type="NCBI Taxonomy" id="2315236"/>
    <lineage>
        <taxon>Bacteria</taxon>
        <taxon>Pseudomonadati</taxon>
        <taxon>Pseudomonadota</taxon>
        <taxon>Betaproteobacteria</taxon>
        <taxon>Burkholderiales</taxon>
        <taxon>Sphaerotilaceae</taxon>
        <taxon>Pseudaquabacterium</taxon>
    </lineage>
</organism>
<evidence type="ECO:0000313" key="5">
    <source>
        <dbReference type="EMBL" id="GCL62967.1"/>
    </source>
</evidence>
<dbReference type="InterPro" id="IPR057326">
    <property type="entry name" value="KR_dom"/>
</dbReference>
<dbReference type="Proteomes" id="UP000301751">
    <property type="component" value="Unassembled WGS sequence"/>
</dbReference>
<proteinExistence type="inferred from homology"/>
<dbReference type="InterPro" id="IPR020904">
    <property type="entry name" value="Sc_DH/Rdtase_CS"/>
</dbReference>
<accession>A0A480ARP4</accession>
<dbReference type="EMBL" id="BJCL01000004">
    <property type="protein sequence ID" value="GCL62967.1"/>
    <property type="molecule type" value="Genomic_DNA"/>
</dbReference>
<dbReference type="Pfam" id="PF13561">
    <property type="entry name" value="adh_short_C2"/>
    <property type="match status" value="1"/>
</dbReference>
<evidence type="ECO:0000256" key="3">
    <source>
        <dbReference type="ARBA" id="ARBA00023027"/>
    </source>
</evidence>
<comment type="caution">
    <text evidence="5">The sequence shown here is derived from an EMBL/GenBank/DDBJ whole genome shotgun (WGS) entry which is preliminary data.</text>
</comment>
<sequence>MTAALQRLAGKVAIVTGAASGIGRATAQLFAAEGATVLAVDRPGSAIDTAHAGVDRVHALAQDVAADGAAEAIVAAALQAGGGQLDILFNNAGVSYNALGELSTDAEWDRVFSVNTRAVFRLCRAAIPALRARAAITGRARIINTASVMAERTDIGLSAYTASKHAVAGLSKTLALELGKHGITVNYLLPGAIHTGMTAKSFADEKIAAIWAKKAALRRLGQPIDMARSVLLLASDEADFITGHGLVADGGLTLRT</sequence>